<evidence type="ECO:0000256" key="1">
    <source>
        <dbReference type="SAM" id="Phobius"/>
    </source>
</evidence>
<name>A0A6N2L2D0_SALVM</name>
<reference evidence="2" key="1">
    <citation type="submission" date="2019-03" db="EMBL/GenBank/DDBJ databases">
        <authorList>
            <person name="Mank J."/>
            <person name="Almeida P."/>
        </authorList>
    </citation>
    <scope>NUCLEOTIDE SEQUENCE</scope>
    <source>
        <strain evidence="2">78183</strain>
    </source>
</reference>
<accession>A0A6N2L2D0</accession>
<keyword evidence="1" id="KW-0812">Transmembrane</keyword>
<dbReference type="EMBL" id="CAADRP010000702">
    <property type="protein sequence ID" value="VFU31409.1"/>
    <property type="molecule type" value="Genomic_DNA"/>
</dbReference>
<keyword evidence="1" id="KW-0472">Membrane</keyword>
<feature type="transmembrane region" description="Helical" evidence="1">
    <location>
        <begin position="20"/>
        <end position="40"/>
    </location>
</feature>
<proteinExistence type="predicted"/>
<keyword evidence="1" id="KW-1133">Transmembrane helix</keyword>
<evidence type="ECO:0000313" key="2">
    <source>
        <dbReference type="EMBL" id="VFU31409.1"/>
    </source>
</evidence>
<dbReference type="AlphaFoldDB" id="A0A6N2L2D0"/>
<organism evidence="2">
    <name type="scientific">Salix viminalis</name>
    <name type="common">Common osier</name>
    <name type="synonym">Basket willow</name>
    <dbReference type="NCBI Taxonomy" id="40686"/>
    <lineage>
        <taxon>Eukaryota</taxon>
        <taxon>Viridiplantae</taxon>
        <taxon>Streptophyta</taxon>
        <taxon>Embryophyta</taxon>
        <taxon>Tracheophyta</taxon>
        <taxon>Spermatophyta</taxon>
        <taxon>Magnoliopsida</taxon>
        <taxon>eudicotyledons</taxon>
        <taxon>Gunneridae</taxon>
        <taxon>Pentapetalae</taxon>
        <taxon>rosids</taxon>
        <taxon>fabids</taxon>
        <taxon>Malpighiales</taxon>
        <taxon>Salicaceae</taxon>
        <taxon>Saliceae</taxon>
        <taxon>Salix</taxon>
    </lineage>
</organism>
<protein>
    <submittedName>
        <fullName evidence="2">Uncharacterized protein</fullName>
    </submittedName>
</protein>
<gene>
    <name evidence="2" type="ORF">SVIM_LOCUS130887</name>
</gene>
<sequence length="55" mass="6291">MVSGRITGRPLSFSATIMDIVMLIVHVNMPIQVNLNCCILKLRKKMSLRDLIRYS</sequence>